<evidence type="ECO:0000313" key="3">
    <source>
        <dbReference type="Proteomes" id="UP000434580"/>
    </source>
</evidence>
<dbReference type="Pfam" id="PF13817">
    <property type="entry name" value="DDE_Tnp_IS66_C"/>
    <property type="match status" value="1"/>
</dbReference>
<accession>A0A5S9P822</accession>
<evidence type="ECO:0000259" key="1">
    <source>
        <dbReference type="Pfam" id="PF13817"/>
    </source>
</evidence>
<evidence type="ECO:0000313" key="2">
    <source>
        <dbReference type="EMBL" id="CAA0099594.1"/>
    </source>
</evidence>
<name>A0A5S9P822_9GAMM</name>
<dbReference type="InterPro" id="IPR039552">
    <property type="entry name" value="IS66_C"/>
</dbReference>
<gene>
    <name evidence="2" type="ORF">DPBNPPHM_03733</name>
</gene>
<dbReference type="AlphaFoldDB" id="A0A5S9P822"/>
<proteinExistence type="predicted"/>
<reference evidence="2 3" key="1">
    <citation type="submission" date="2019-11" db="EMBL/GenBank/DDBJ databases">
        <authorList>
            <person name="Holert J."/>
        </authorList>
    </citation>
    <scope>NUCLEOTIDE SEQUENCE [LARGE SCALE GENOMIC DNA]</scope>
    <source>
        <strain evidence="2">BC5_2</strain>
    </source>
</reference>
<dbReference type="EMBL" id="CACSII010000007">
    <property type="protein sequence ID" value="CAA0099594.1"/>
    <property type="molecule type" value="Genomic_DNA"/>
</dbReference>
<feature type="domain" description="Transposase IS66 C-terminal" evidence="1">
    <location>
        <begin position="18"/>
        <end position="54"/>
    </location>
</feature>
<sequence>MFSKSQASATMSANLCNLIDTAKTNNLNEYDYLKRILTDLPNAKTVNDVEALLPRSCKDVAG</sequence>
<dbReference type="Proteomes" id="UP000434580">
    <property type="component" value="Unassembled WGS sequence"/>
</dbReference>
<organism evidence="2 3">
    <name type="scientific">BD1-7 clade bacterium</name>
    <dbReference type="NCBI Taxonomy" id="2029982"/>
    <lineage>
        <taxon>Bacteria</taxon>
        <taxon>Pseudomonadati</taxon>
        <taxon>Pseudomonadota</taxon>
        <taxon>Gammaproteobacteria</taxon>
        <taxon>Cellvibrionales</taxon>
        <taxon>Spongiibacteraceae</taxon>
        <taxon>BD1-7 clade</taxon>
    </lineage>
</organism>
<protein>
    <recommendedName>
        <fullName evidence="1">Transposase IS66 C-terminal domain-containing protein</fullName>
    </recommendedName>
</protein>